<dbReference type="RefSeq" id="WP_089048493.1">
    <property type="nucleotide sequence ID" value="NZ_FXTV01000002.1"/>
</dbReference>
<keyword evidence="3" id="KW-1185">Reference proteome</keyword>
<evidence type="ECO:0000313" key="3">
    <source>
        <dbReference type="Proteomes" id="UP000198345"/>
    </source>
</evidence>
<dbReference type="Proteomes" id="UP000198345">
    <property type="component" value="Unassembled WGS sequence"/>
</dbReference>
<feature type="transmembrane region" description="Helical" evidence="1">
    <location>
        <begin position="27"/>
        <end position="48"/>
    </location>
</feature>
<keyword evidence="1" id="KW-0812">Transmembrane</keyword>
<dbReference type="EMBL" id="MUGW01000008">
    <property type="protein sequence ID" value="OXA94832.1"/>
    <property type="molecule type" value="Genomic_DNA"/>
</dbReference>
<keyword evidence="1" id="KW-1133">Transmembrane helix</keyword>
<evidence type="ECO:0000313" key="2">
    <source>
        <dbReference type="EMBL" id="OXA94832.1"/>
    </source>
</evidence>
<proteinExistence type="predicted"/>
<feature type="transmembrane region" description="Helical" evidence="1">
    <location>
        <begin position="60"/>
        <end position="79"/>
    </location>
</feature>
<dbReference type="OrthoDB" id="1274032at2"/>
<feature type="transmembrane region" description="Helical" evidence="1">
    <location>
        <begin position="91"/>
        <end position="108"/>
    </location>
</feature>
<reference evidence="2 3" key="1">
    <citation type="submission" date="2016-11" db="EMBL/GenBank/DDBJ databases">
        <title>Whole genomes of Flavobacteriaceae.</title>
        <authorList>
            <person name="Stine C."/>
            <person name="Li C."/>
            <person name="Tadesse D."/>
        </authorList>
    </citation>
    <scope>NUCLEOTIDE SEQUENCE [LARGE SCALE GENOMIC DNA]</scope>
    <source>
        <strain evidence="2 3">DSM 18292</strain>
    </source>
</reference>
<protein>
    <submittedName>
        <fullName evidence="2">Uncharacterized protein</fullName>
    </submittedName>
</protein>
<organism evidence="2 3">
    <name type="scientific">Flavobacterium hercynium</name>
    <dbReference type="NCBI Taxonomy" id="387094"/>
    <lineage>
        <taxon>Bacteria</taxon>
        <taxon>Pseudomonadati</taxon>
        <taxon>Bacteroidota</taxon>
        <taxon>Flavobacteriia</taxon>
        <taxon>Flavobacteriales</taxon>
        <taxon>Flavobacteriaceae</taxon>
        <taxon>Flavobacterium</taxon>
    </lineage>
</organism>
<evidence type="ECO:0000256" key="1">
    <source>
        <dbReference type="SAM" id="Phobius"/>
    </source>
</evidence>
<name>A0A226HL11_9FLAO</name>
<dbReference type="AlphaFoldDB" id="A0A226HL11"/>
<comment type="caution">
    <text evidence="2">The sequence shown here is derived from an EMBL/GenBank/DDBJ whole genome shotgun (WGS) entry which is preliminary data.</text>
</comment>
<accession>A0A226HL11</accession>
<gene>
    <name evidence="2" type="ORF">B0A66_03645</name>
</gene>
<keyword evidence="1" id="KW-0472">Membrane</keyword>
<sequence length="109" mass="12259">MKSLTFTGINLQSITYMILKNVTKKTTVVLILAVIAVAVDLFFALSLLTGNSSSSIEMGIYFLLSLIPIFILVVIDRILIQKYGNQKVNKVQFSILILILFLWFMGEIQ</sequence>